<proteinExistence type="predicted"/>
<name>A0A1V6RP00_9EURO</name>
<feature type="compositionally biased region" description="Low complexity" evidence="1">
    <location>
        <begin position="248"/>
        <end position="266"/>
    </location>
</feature>
<gene>
    <name evidence="2" type="ORF">PENSOL_c001G02749</name>
</gene>
<dbReference type="AlphaFoldDB" id="A0A1V6RP00"/>
<keyword evidence="3" id="KW-1185">Reference proteome</keyword>
<sequence length="446" mass="49531">MSLRPLGYPCNLSYAQFFRNGPPTRHTITQHLRSFSRSRDTHCTHRWSAASPHHTNKASFSLRGLLGDLLRPARTLYDNGKGPWTQQCRHETSAAKDPELCEHCGGKTVPKARRHVDPGKHSSGWHCKACIRNIRAHGHLPNEEQLAAINRRKLARASGEASRTSPCRHCGAITAPRSSRKFIDANNPSAGFHCRTCVRHFNHHGSLPTELDIAAFQYRKNIRSRRPDKASKSNASDDPKGHPTTHHPSSSSSSSSDPKSPKQMKQSRGEYPCMHCGDITISSSKRRLVEPQNPAAGYYCQPCTRSLLDTDSLPSAVKIAALRKLRATRMQSNPRVLKSPCVHCGEITAPSSKRRLVETKNPQSGYYCRACADCLMQTDTLPSDIRLAVRRSRELVRLKNLQASQPKESQSPVSLQDGEATLTDTPTHNTANTCTHCKTEEHISAP</sequence>
<reference evidence="3" key="1">
    <citation type="journal article" date="2017" name="Nat. Microbiol.">
        <title>Global analysis of biosynthetic gene clusters reveals vast potential of secondary metabolite production in Penicillium species.</title>
        <authorList>
            <person name="Nielsen J.C."/>
            <person name="Grijseels S."/>
            <person name="Prigent S."/>
            <person name="Ji B."/>
            <person name="Dainat J."/>
            <person name="Nielsen K.F."/>
            <person name="Frisvad J.C."/>
            <person name="Workman M."/>
            <person name="Nielsen J."/>
        </authorList>
    </citation>
    <scope>NUCLEOTIDE SEQUENCE [LARGE SCALE GENOMIC DNA]</scope>
    <source>
        <strain evidence="3">IBT 29525</strain>
    </source>
</reference>
<dbReference type="EMBL" id="MDYO01000001">
    <property type="protein sequence ID" value="OQE03512.1"/>
    <property type="molecule type" value="Genomic_DNA"/>
</dbReference>
<evidence type="ECO:0000313" key="2">
    <source>
        <dbReference type="EMBL" id="OQE03512.1"/>
    </source>
</evidence>
<feature type="compositionally biased region" description="Basic and acidic residues" evidence="1">
    <location>
        <begin position="225"/>
        <end position="241"/>
    </location>
</feature>
<protein>
    <submittedName>
        <fullName evidence="2">Uncharacterized protein</fullName>
    </submittedName>
</protein>
<evidence type="ECO:0000256" key="1">
    <source>
        <dbReference type="SAM" id="MobiDB-lite"/>
    </source>
</evidence>
<evidence type="ECO:0000313" key="3">
    <source>
        <dbReference type="Proteomes" id="UP000191612"/>
    </source>
</evidence>
<accession>A0A1V6RP00</accession>
<dbReference type="Proteomes" id="UP000191612">
    <property type="component" value="Unassembled WGS sequence"/>
</dbReference>
<organism evidence="2 3">
    <name type="scientific">Penicillium solitum</name>
    <dbReference type="NCBI Taxonomy" id="60172"/>
    <lineage>
        <taxon>Eukaryota</taxon>
        <taxon>Fungi</taxon>
        <taxon>Dikarya</taxon>
        <taxon>Ascomycota</taxon>
        <taxon>Pezizomycotina</taxon>
        <taxon>Eurotiomycetes</taxon>
        <taxon>Eurotiomycetidae</taxon>
        <taxon>Eurotiales</taxon>
        <taxon>Aspergillaceae</taxon>
        <taxon>Penicillium</taxon>
    </lineage>
</organism>
<feature type="compositionally biased region" description="Polar residues" evidence="1">
    <location>
        <begin position="422"/>
        <end position="433"/>
    </location>
</feature>
<comment type="caution">
    <text evidence="2">The sequence shown here is derived from an EMBL/GenBank/DDBJ whole genome shotgun (WGS) entry which is preliminary data.</text>
</comment>
<feature type="region of interest" description="Disordered" evidence="1">
    <location>
        <begin position="400"/>
        <end position="433"/>
    </location>
</feature>
<feature type="compositionally biased region" description="Polar residues" evidence="1">
    <location>
        <begin position="401"/>
        <end position="414"/>
    </location>
</feature>
<feature type="region of interest" description="Disordered" evidence="1">
    <location>
        <begin position="223"/>
        <end position="273"/>
    </location>
</feature>